<reference evidence="1" key="1">
    <citation type="submission" date="2023-04" db="EMBL/GenBank/DDBJ databases">
        <authorList>
            <consortium name="ELIXIR-Norway"/>
        </authorList>
    </citation>
    <scope>NUCLEOTIDE SEQUENCE [LARGE SCALE GENOMIC DNA]</scope>
</reference>
<proteinExistence type="predicted"/>
<sequence length="70" mass="8259">MALVGHHVGGFLRVRHSSRPEPICVRPQTPLLPYGFRKDHKRCGIYAKEHFHREIQRKNIRRGCSVVWSR</sequence>
<protein>
    <submittedName>
        <fullName evidence="1">Uncharacterized protein</fullName>
    </submittedName>
</protein>
<dbReference type="EMBL" id="OX459941">
    <property type="protein sequence ID" value="CAI9176165.1"/>
    <property type="molecule type" value="Genomic_DNA"/>
</dbReference>
<organism evidence="1 2">
    <name type="scientific">Rangifer tarandus platyrhynchus</name>
    <name type="common">Svalbard reindeer</name>
    <dbReference type="NCBI Taxonomy" id="3082113"/>
    <lineage>
        <taxon>Eukaryota</taxon>
        <taxon>Metazoa</taxon>
        <taxon>Chordata</taxon>
        <taxon>Craniata</taxon>
        <taxon>Vertebrata</taxon>
        <taxon>Euteleostomi</taxon>
        <taxon>Mammalia</taxon>
        <taxon>Eutheria</taxon>
        <taxon>Laurasiatheria</taxon>
        <taxon>Artiodactyla</taxon>
        <taxon>Ruminantia</taxon>
        <taxon>Pecora</taxon>
        <taxon>Cervidae</taxon>
        <taxon>Odocoileinae</taxon>
        <taxon>Rangifer</taxon>
    </lineage>
</organism>
<keyword evidence="2" id="KW-1185">Reference proteome</keyword>
<evidence type="ECO:0000313" key="1">
    <source>
        <dbReference type="EMBL" id="CAI9176165.1"/>
    </source>
</evidence>
<accession>A0ABN8ZRV3</accession>
<name>A0ABN8ZRV3_RANTA</name>
<gene>
    <name evidence="1" type="ORF">MRATA1EN1_LOCUS25127</name>
</gene>
<evidence type="ECO:0000313" key="2">
    <source>
        <dbReference type="Proteomes" id="UP001176941"/>
    </source>
</evidence>
<dbReference type="Proteomes" id="UP001176941">
    <property type="component" value="Chromosome 5"/>
</dbReference>